<evidence type="ECO:0000256" key="2">
    <source>
        <dbReference type="SAM" id="MobiDB-lite"/>
    </source>
</evidence>
<sequence length="273" mass="28271">MEALGVLVALVLLFGVTVLALAVVGTVKAAKAAAAKVERHEANARRAFENAALKAKSFTKPGGPGQIAATRLSVRTALDSTRQVLQSGLTQDGQLTEALQLLARLDAHAAELDAELRLLEREPDSARITAKLPELRERAQRITHSADSLRWAAQDRMRRFADDELARLSEECTTEAGALRHWDSVGETLDGSAAAGGAAGGSGGTGDGVAAGGPAGTRGGAARSADAEGPKGLEPGRRTPGAEELLGLGEPLARLADRLRKPNPGGPATGRQY</sequence>
<feature type="compositionally biased region" description="Low complexity" evidence="2">
    <location>
        <begin position="242"/>
        <end position="254"/>
    </location>
</feature>
<evidence type="ECO:0008006" key="4">
    <source>
        <dbReference type="Google" id="ProtNLM"/>
    </source>
</evidence>
<feature type="region of interest" description="Disordered" evidence="2">
    <location>
        <begin position="193"/>
        <end position="273"/>
    </location>
</feature>
<feature type="coiled-coil region" evidence="1">
    <location>
        <begin position="95"/>
        <end position="122"/>
    </location>
</feature>
<accession>A0AAU8JTD3</accession>
<feature type="compositionally biased region" description="Gly residues" evidence="2">
    <location>
        <begin position="197"/>
        <end position="219"/>
    </location>
</feature>
<name>A0AAU8JTD3_9ACTN</name>
<evidence type="ECO:0000256" key="1">
    <source>
        <dbReference type="SAM" id="Coils"/>
    </source>
</evidence>
<protein>
    <recommendedName>
        <fullName evidence="4">Secreted protein</fullName>
    </recommendedName>
</protein>
<organism evidence="3">
    <name type="scientific">Kitasatospora camelliae</name>
    <dbReference type="NCBI Taxonomy" id="3156397"/>
    <lineage>
        <taxon>Bacteria</taxon>
        <taxon>Bacillati</taxon>
        <taxon>Actinomycetota</taxon>
        <taxon>Actinomycetes</taxon>
        <taxon>Kitasatosporales</taxon>
        <taxon>Streptomycetaceae</taxon>
        <taxon>Kitasatospora</taxon>
    </lineage>
</organism>
<keyword evidence="1" id="KW-0175">Coiled coil</keyword>
<reference evidence="3" key="1">
    <citation type="submission" date="2024-06" db="EMBL/GenBank/DDBJ databases">
        <title>The genome sequences of Kitasatospora sp. strain HUAS MG31.</title>
        <authorList>
            <person name="Mo P."/>
        </authorList>
    </citation>
    <scope>NUCLEOTIDE SEQUENCE</scope>
    <source>
        <strain evidence="3">HUAS MG31</strain>
    </source>
</reference>
<dbReference type="AlphaFoldDB" id="A0AAU8JTD3"/>
<dbReference type="RefSeq" id="WP_354640329.1">
    <property type="nucleotide sequence ID" value="NZ_CP159872.1"/>
</dbReference>
<gene>
    <name evidence="3" type="ORF">ABWK59_11825</name>
</gene>
<dbReference type="KEGG" id="kcm:ABWK59_11825"/>
<dbReference type="EMBL" id="CP159872">
    <property type="protein sequence ID" value="XCM79570.1"/>
    <property type="molecule type" value="Genomic_DNA"/>
</dbReference>
<feature type="compositionally biased region" description="Basic and acidic residues" evidence="2">
    <location>
        <begin position="225"/>
        <end position="241"/>
    </location>
</feature>
<evidence type="ECO:0000313" key="3">
    <source>
        <dbReference type="EMBL" id="XCM79570.1"/>
    </source>
</evidence>
<proteinExistence type="predicted"/>